<evidence type="ECO:0000313" key="2">
    <source>
        <dbReference type="EnsemblProtists" id="EOD15919"/>
    </source>
</evidence>
<feature type="transmembrane region" description="Helical" evidence="1">
    <location>
        <begin position="12"/>
        <end position="31"/>
    </location>
</feature>
<dbReference type="PaxDb" id="2903-EOD15919"/>
<keyword evidence="3" id="KW-1185">Reference proteome</keyword>
<dbReference type="KEGG" id="ehx:EMIHUDRAFT_210842"/>
<keyword evidence="1" id="KW-0812">Transmembrane</keyword>
<dbReference type="EnsemblProtists" id="EOD15919">
    <property type="protein sequence ID" value="EOD15919"/>
    <property type="gene ID" value="EMIHUDRAFT_210842"/>
</dbReference>
<dbReference type="Proteomes" id="UP000013827">
    <property type="component" value="Unassembled WGS sequence"/>
</dbReference>
<protein>
    <submittedName>
        <fullName evidence="2">Uncharacterized protein</fullName>
    </submittedName>
</protein>
<feature type="transmembrane region" description="Helical" evidence="1">
    <location>
        <begin position="38"/>
        <end position="63"/>
    </location>
</feature>
<proteinExistence type="predicted"/>
<dbReference type="GeneID" id="17262173"/>
<reference evidence="3" key="1">
    <citation type="journal article" date="2013" name="Nature">
        <title>Pan genome of the phytoplankton Emiliania underpins its global distribution.</title>
        <authorList>
            <person name="Read B.A."/>
            <person name="Kegel J."/>
            <person name="Klute M.J."/>
            <person name="Kuo A."/>
            <person name="Lefebvre S.C."/>
            <person name="Maumus F."/>
            <person name="Mayer C."/>
            <person name="Miller J."/>
            <person name="Monier A."/>
            <person name="Salamov A."/>
            <person name="Young J."/>
            <person name="Aguilar M."/>
            <person name="Claverie J.M."/>
            <person name="Frickenhaus S."/>
            <person name="Gonzalez K."/>
            <person name="Herman E.K."/>
            <person name="Lin Y.C."/>
            <person name="Napier J."/>
            <person name="Ogata H."/>
            <person name="Sarno A.F."/>
            <person name="Shmutz J."/>
            <person name="Schroeder D."/>
            <person name="de Vargas C."/>
            <person name="Verret F."/>
            <person name="von Dassow P."/>
            <person name="Valentin K."/>
            <person name="Van de Peer Y."/>
            <person name="Wheeler G."/>
            <person name="Dacks J.B."/>
            <person name="Delwiche C.F."/>
            <person name="Dyhrman S.T."/>
            <person name="Glockner G."/>
            <person name="John U."/>
            <person name="Richards T."/>
            <person name="Worden A.Z."/>
            <person name="Zhang X."/>
            <person name="Grigoriev I.V."/>
            <person name="Allen A.E."/>
            <person name="Bidle K."/>
            <person name="Borodovsky M."/>
            <person name="Bowler C."/>
            <person name="Brownlee C."/>
            <person name="Cock J.M."/>
            <person name="Elias M."/>
            <person name="Gladyshev V.N."/>
            <person name="Groth M."/>
            <person name="Guda C."/>
            <person name="Hadaegh A."/>
            <person name="Iglesias-Rodriguez M.D."/>
            <person name="Jenkins J."/>
            <person name="Jones B.M."/>
            <person name="Lawson T."/>
            <person name="Leese F."/>
            <person name="Lindquist E."/>
            <person name="Lobanov A."/>
            <person name="Lomsadze A."/>
            <person name="Malik S.B."/>
            <person name="Marsh M.E."/>
            <person name="Mackinder L."/>
            <person name="Mock T."/>
            <person name="Mueller-Roeber B."/>
            <person name="Pagarete A."/>
            <person name="Parker M."/>
            <person name="Probert I."/>
            <person name="Quesneville H."/>
            <person name="Raines C."/>
            <person name="Rensing S.A."/>
            <person name="Riano-Pachon D.M."/>
            <person name="Richier S."/>
            <person name="Rokitta S."/>
            <person name="Shiraiwa Y."/>
            <person name="Soanes D.M."/>
            <person name="van der Giezen M."/>
            <person name="Wahlund T.M."/>
            <person name="Williams B."/>
            <person name="Wilson W."/>
            <person name="Wolfe G."/>
            <person name="Wurch L.L."/>
        </authorList>
    </citation>
    <scope>NUCLEOTIDE SEQUENCE</scope>
</reference>
<accession>A0A0D3IXD4</accession>
<sequence length="126" mass="12534">MAGPTCGGFDLSSAVGVGGLTAAAGIAIRSASCQQPRVAALVGAAAAIGLCAVASVFCSHALAARGLCAKKDTCSCKQCENLEPLLAEVERLSVARAKGKKGKKKKKNVGVGDAGAARLNEEMLCS</sequence>
<name>A0A0D3IXD4_EMIH1</name>
<evidence type="ECO:0000256" key="1">
    <source>
        <dbReference type="SAM" id="Phobius"/>
    </source>
</evidence>
<dbReference type="AlphaFoldDB" id="A0A0D3IXD4"/>
<organism evidence="2 3">
    <name type="scientific">Emiliania huxleyi (strain CCMP1516)</name>
    <dbReference type="NCBI Taxonomy" id="280463"/>
    <lineage>
        <taxon>Eukaryota</taxon>
        <taxon>Haptista</taxon>
        <taxon>Haptophyta</taxon>
        <taxon>Prymnesiophyceae</taxon>
        <taxon>Isochrysidales</taxon>
        <taxon>Noelaerhabdaceae</taxon>
        <taxon>Emiliania</taxon>
    </lineage>
</organism>
<dbReference type="RefSeq" id="XP_005768348.1">
    <property type="nucleotide sequence ID" value="XM_005768291.1"/>
</dbReference>
<reference evidence="2" key="2">
    <citation type="submission" date="2024-10" db="UniProtKB">
        <authorList>
            <consortium name="EnsemblProtists"/>
        </authorList>
    </citation>
    <scope>IDENTIFICATION</scope>
</reference>
<keyword evidence="1" id="KW-1133">Transmembrane helix</keyword>
<dbReference type="HOGENOM" id="CLU_133518_0_0_1"/>
<evidence type="ECO:0000313" key="3">
    <source>
        <dbReference type="Proteomes" id="UP000013827"/>
    </source>
</evidence>
<keyword evidence="1" id="KW-0472">Membrane</keyword>